<dbReference type="EMBL" id="CAVNYO010000138">
    <property type="protein sequence ID" value="CAK5268236.1"/>
    <property type="molecule type" value="Genomic_DNA"/>
</dbReference>
<accession>A0AAD2H2X4</accession>
<comment type="caution">
    <text evidence="1">The sequence shown here is derived from an EMBL/GenBank/DDBJ whole genome shotgun (WGS) entry which is preliminary data.</text>
</comment>
<gene>
    <name evidence="1" type="ORF">MYCIT1_LOCUS11358</name>
</gene>
<dbReference type="AlphaFoldDB" id="A0AAD2H2X4"/>
<keyword evidence="2" id="KW-1185">Reference proteome</keyword>
<name>A0AAD2H2X4_9AGAR</name>
<evidence type="ECO:0000313" key="1">
    <source>
        <dbReference type="EMBL" id="CAK5268236.1"/>
    </source>
</evidence>
<sequence length="102" mass="11864">MWRGQCWREPPDAVTTPIEDERSHMNAWRVRWRCHFSRDRCLTDISDKGKRATPGKERDPVPQTIHGLEAKVPVEVHRVYLSPSAEPLVARDGHELRILKSD</sequence>
<dbReference type="Proteomes" id="UP001295794">
    <property type="component" value="Unassembled WGS sequence"/>
</dbReference>
<reference evidence="1" key="1">
    <citation type="submission" date="2023-11" db="EMBL/GenBank/DDBJ databases">
        <authorList>
            <person name="De Vega J J."/>
            <person name="De Vega J J."/>
        </authorList>
    </citation>
    <scope>NUCLEOTIDE SEQUENCE</scope>
</reference>
<protein>
    <submittedName>
        <fullName evidence="1">Uncharacterized protein</fullName>
    </submittedName>
</protein>
<evidence type="ECO:0000313" key="2">
    <source>
        <dbReference type="Proteomes" id="UP001295794"/>
    </source>
</evidence>
<organism evidence="1 2">
    <name type="scientific">Mycena citricolor</name>
    <dbReference type="NCBI Taxonomy" id="2018698"/>
    <lineage>
        <taxon>Eukaryota</taxon>
        <taxon>Fungi</taxon>
        <taxon>Dikarya</taxon>
        <taxon>Basidiomycota</taxon>
        <taxon>Agaricomycotina</taxon>
        <taxon>Agaricomycetes</taxon>
        <taxon>Agaricomycetidae</taxon>
        <taxon>Agaricales</taxon>
        <taxon>Marasmiineae</taxon>
        <taxon>Mycenaceae</taxon>
        <taxon>Mycena</taxon>
    </lineage>
</organism>
<proteinExistence type="predicted"/>